<keyword evidence="3" id="KW-1185">Reference proteome</keyword>
<feature type="transmembrane region" description="Helical" evidence="1">
    <location>
        <begin position="7"/>
        <end position="28"/>
    </location>
</feature>
<evidence type="ECO:0000313" key="3">
    <source>
        <dbReference type="Proteomes" id="UP000237105"/>
    </source>
</evidence>
<dbReference type="Proteomes" id="UP000237105">
    <property type="component" value="Unassembled WGS sequence"/>
</dbReference>
<proteinExistence type="predicted"/>
<protein>
    <submittedName>
        <fullName evidence="2">Uncharacterized protein</fullName>
    </submittedName>
</protein>
<keyword evidence="1" id="KW-0812">Transmembrane</keyword>
<keyword evidence="1" id="KW-0472">Membrane</keyword>
<reference evidence="3" key="1">
    <citation type="submission" date="2016-06" db="EMBL/GenBank/DDBJ databases">
        <title>Parallel loss of symbiosis genes in relatives of nitrogen-fixing non-legume Parasponia.</title>
        <authorList>
            <person name="Van Velzen R."/>
            <person name="Holmer R."/>
            <person name="Bu F."/>
            <person name="Rutten L."/>
            <person name="Van Zeijl A."/>
            <person name="Liu W."/>
            <person name="Santuari L."/>
            <person name="Cao Q."/>
            <person name="Sharma T."/>
            <person name="Shen D."/>
            <person name="Roswanjaya Y."/>
            <person name="Wardhani T."/>
            <person name="Kalhor M.S."/>
            <person name="Jansen J."/>
            <person name="Van den Hoogen J."/>
            <person name="Gungor B."/>
            <person name="Hartog M."/>
            <person name="Hontelez J."/>
            <person name="Verver J."/>
            <person name="Yang W.-C."/>
            <person name="Schijlen E."/>
            <person name="Repin R."/>
            <person name="Schilthuizen M."/>
            <person name="Schranz E."/>
            <person name="Heidstra R."/>
            <person name="Miyata K."/>
            <person name="Fedorova E."/>
            <person name="Kohlen W."/>
            <person name="Bisseling T."/>
            <person name="Smit S."/>
            <person name="Geurts R."/>
        </authorList>
    </citation>
    <scope>NUCLEOTIDE SEQUENCE [LARGE SCALE GENOMIC DNA]</scope>
    <source>
        <strain evidence="3">cv. WU1-14</strain>
    </source>
</reference>
<organism evidence="2 3">
    <name type="scientific">Parasponia andersonii</name>
    <name type="common">Sponia andersonii</name>
    <dbReference type="NCBI Taxonomy" id="3476"/>
    <lineage>
        <taxon>Eukaryota</taxon>
        <taxon>Viridiplantae</taxon>
        <taxon>Streptophyta</taxon>
        <taxon>Embryophyta</taxon>
        <taxon>Tracheophyta</taxon>
        <taxon>Spermatophyta</taxon>
        <taxon>Magnoliopsida</taxon>
        <taxon>eudicotyledons</taxon>
        <taxon>Gunneridae</taxon>
        <taxon>Pentapetalae</taxon>
        <taxon>rosids</taxon>
        <taxon>fabids</taxon>
        <taxon>Rosales</taxon>
        <taxon>Cannabaceae</taxon>
        <taxon>Parasponia</taxon>
    </lineage>
</organism>
<sequence length="127" mass="14429">MWYLMKVSFFSLLAFYMGLELIPILVVVTQHVQLDVPQFLFITADTPADIADSHDFTDHMSTGSSELARDISPENMNVQDLHIPHDNSRSNPRVSIANSIVHTMHRLPANNIHSMHTRSKFGVFKPK</sequence>
<comment type="caution">
    <text evidence="2">The sequence shown here is derived from an EMBL/GenBank/DDBJ whole genome shotgun (WGS) entry which is preliminary data.</text>
</comment>
<dbReference type="EMBL" id="JXTB01000125">
    <property type="protein sequence ID" value="PON60966.1"/>
    <property type="molecule type" value="Genomic_DNA"/>
</dbReference>
<name>A0A2P5CIT0_PARAD</name>
<evidence type="ECO:0000313" key="2">
    <source>
        <dbReference type="EMBL" id="PON60966.1"/>
    </source>
</evidence>
<evidence type="ECO:0000256" key="1">
    <source>
        <dbReference type="SAM" id="Phobius"/>
    </source>
</evidence>
<dbReference type="AlphaFoldDB" id="A0A2P5CIT0"/>
<accession>A0A2P5CIT0</accession>
<gene>
    <name evidence="2" type="ORF">PanWU01x14_149340</name>
</gene>
<keyword evidence="1" id="KW-1133">Transmembrane helix</keyword>